<evidence type="ECO:0000313" key="3">
    <source>
        <dbReference type="Proteomes" id="UP000595703"/>
    </source>
</evidence>
<evidence type="ECO:0000313" key="2">
    <source>
        <dbReference type="EMBL" id="BBA96200.1"/>
    </source>
</evidence>
<reference evidence="2 3" key="1">
    <citation type="journal article" date="2010" name="J. Bacteriol.">
        <title>Biochemical characterization of a novel indole prenyltransferase from Streptomyces sp. SN-593.</title>
        <authorList>
            <person name="Takahashi S."/>
            <person name="Takagi H."/>
            <person name="Toyoda A."/>
            <person name="Uramoto M."/>
            <person name="Nogawa T."/>
            <person name="Ueki M."/>
            <person name="Sakaki Y."/>
            <person name="Osada H."/>
        </authorList>
    </citation>
    <scope>NUCLEOTIDE SEQUENCE [LARGE SCALE GENOMIC DNA]</scope>
    <source>
        <strain evidence="2 3">SN-593</strain>
    </source>
</reference>
<feature type="region of interest" description="Disordered" evidence="1">
    <location>
        <begin position="45"/>
        <end position="86"/>
    </location>
</feature>
<dbReference type="EMBL" id="AP018365">
    <property type="protein sequence ID" value="BBA96200.1"/>
    <property type="molecule type" value="Genomic_DNA"/>
</dbReference>
<proteinExistence type="predicted"/>
<accession>A0A7U3VM41</accession>
<organism evidence="2 3">
    <name type="scientific">Actinacidiphila reveromycinica</name>
    <dbReference type="NCBI Taxonomy" id="659352"/>
    <lineage>
        <taxon>Bacteria</taxon>
        <taxon>Bacillati</taxon>
        <taxon>Actinomycetota</taxon>
        <taxon>Actinomycetes</taxon>
        <taxon>Kitasatosporales</taxon>
        <taxon>Streptomycetaceae</taxon>
        <taxon>Actinacidiphila</taxon>
    </lineage>
</organism>
<protein>
    <submittedName>
        <fullName evidence="2">Uncharacterized protein</fullName>
    </submittedName>
</protein>
<evidence type="ECO:0000256" key="1">
    <source>
        <dbReference type="SAM" id="MobiDB-lite"/>
    </source>
</evidence>
<reference evidence="2 3" key="2">
    <citation type="journal article" date="2011" name="J. Antibiot.">
        <title>Furaquinocins I and J: novel polyketide isoprenoid hybrid compounds from Streptomyces reveromyceticus SN-593.</title>
        <authorList>
            <person name="Panthee S."/>
            <person name="Takahashi S."/>
            <person name="Takagi H."/>
            <person name="Nogawa T."/>
            <person name="Oowada E."/>
            <person name="Uramoto M."/>
            <person name="Osada H."/>
        </authorList>
    </citation>
    <scope>NUCLEOTIDE SEQUENCE [LARGE SCALE GENOMIC DNA]</scope>
    <source>
        <strain evidence="2 3">SN-593</strain>
    </source>
</reference>
<name>A0A7U3VM41_9ACTN</name>
<feature type="compositionally biased region" description="Basic and acidic residues" evidence="1">
    <location>
        <begin position="68"/>
        <end position="86"/>
    </location>
</feature>
<feature type="region of interest" description="Disordered" evidence="1">
    <location>
        <begin position="1"/>
        <end position="32"/>
    </location>
</feature>
<reference evidence="2 3" key="3">
    <citation type="journal article" date="2011" name="Nat. Chem. Biol.">
        <title>Reveromycin A biosynthesis uses RevG and RevJ for stereospecific spiroacetal formation.</title>
        <authorList>
            <person name="Takahashi S."/>
            <person name="Toyoda A."/>
            <person name="Sekiyama Y."/>
            <person name="Takagi H."/>
            <person name="Nogawa T."/>
            <person name="Uramoto M."/>
            <person name="Suzuki R."/>
            <person name="Koshino H."/>
            <person name="Kumano T."/>
            <person name="Panthee S."/>
            <person name="Dairi T."/>
            <person name="Ishikawa J."/>
            <person name="Ikeda H."/>
            <person name="Sakaki Y."/>
            <person name="Osada H."/>
        </authorList>
    </citation>
    <scope>NUCLEOTIDE SEQUENCE [LARGE SCALE GENOMIC DNA]</scope>
    <source>
        <strain evidence="2 3">SN-593</strain>
    </source>
</reference>
<dbReference type="AlphaFoldDB" id="A0A7U3VM41"/>
<feature type="compositionally biased region" description="Basic residues" evidence="1">
    <location>
        <begin position="1"/>
        <end position="14"/>
    </location>
</feature>
<dbReference type="Proteomes" id="UP000595703">
    <property type="component" value="Chromosome"/>
</dbReference>
<keyword evidence="3" id="KW-1185">Reference proteome</keyword>
<gene>
    <name evidence="2" type="ORF">RVR_10504</name>
</gene>
<sequence length="128" mass="14461">MHRHRVSFAKKAVARLRTSTSSRRRRFSRRNAAGSSLSLVVRPLSVKPEQARSPGYTMARYGHARKDRARDRPPPERADSACHPWSDQEIRSAFGHVVGHATAGETEKPQVNWGLCWCPRGDLNPHAR</sequence>
<reference evidence="2 3" key="4">
    <citation type="journal article" date="2020" name="Sci. Rep.">
        <title>beta-carboline chemical signals induce reveromycin production through a LuxR family regulator in Streptomyces sp. SN-593.</title>
        <authorList>
            <person name="Panthee S."/>
            <person name="Kito N."/>
            <person name="Hayashi T."/>
            <person name="Shimizu T."/>
            <person name="Ishikawa J."/>
            <person name="Hamamoto H."/>
            <person name="Osada H."/>
            <person name="Takahashi S."/>
        </authorList>
    </citation>
    <scope>NUCLEOTIDE SEQUENCE [LARGE SCALE GENOMIC DNA]</scope>
    <source>
        <strain evidence="2 3">SN-593</strain>
    </source>
</reference>
<dbReference type="KEGG" id="arev:RVR_10504"/>